<dbReference type="GO" id="GO:0015159">
    <property type="term" value="F:polysaccharide transmembrane transporter activity"/>
    <property type="evidence" value="ECO:0007669"/>
    <property type="project" value="InterPro"/>
</dbReference>
<name>A0A1I6JT52_9SPHN</name>
<dbReference type="PANTHER" id="PTHR33619">
    <property type="entry name" value="POLYSACCHARIDE EXPORT PROTEIN GFCE-RELATED"/>
    <property type="match status" value="1"/>
</dbReference>
<dbReference type="InterPro" id="IPR003715">
    <property type="entry name" value="Poly_export_N"/>
</dbReference>
<evidence type="ECO:0000259" key="4">
    <source>
        <dbReference type="Pfam" id="PF10531"/>
    </source>
</evidence>
<dbReference type="Pfam" id="PF10531">
    <property type="entry name" value="SLBB"/>
    <property type="match status" value="4"/>
</dbReference>
<feature type="domain" description="Soluble ligand binding" evidence="4">
    <location>
        <begin position="434"/>
        <end position="469"/>
    </location>
</feature>
<dbReference type="PANTHER" id="PTHR33619:SF3">
    <property type="entry name" value="POLYSACCHARIDE EXPORT PROTEIN GFCE-RELATED"/>
    <property type="match status" value="1"/>
</dbReference>
<feature type="domain" description="Polysaccharide export protein N-terminal" evidence="3">
    <location>
        <begin position="181"/>
        <end position="254"/>
    </location>
</feature>
<keyword evidence="1" id="KW-0732">Signal</keyword>
<evidence type="ECO:0000256" key="2">
    <source>
        <dbReference type="SAM" id="MobiDB-lite"/>
    </source>
</evidence>
<sequence>MAGSFTVEPQSIRPGVPRAGRTRRVLAVTSGWSALAAMVAATPASLYAQSFYQQPDRSTPAGSPLDPYSSQAQAQAQAAVAAQAANASAQQAATRLEPVEITDRESLISQDGDERTSRGSLLRDRRSGEQTATETQTRRPAPPSEFETYVERAIGRALPRFGADLLVPGSRDFATAATATVPPGYILQPGDRIFVGLTGSIEGRIDAEIDTNGRIFIPRVGAIRVAGLPYSGLRDAISAAVGRQYVDFRVVATVTRLRGVRVYVTGFANNPGAYTVSSLSTMVNAVLAAGGPSAGGSFRSVMLYRDGQLVSSFDLYDFIRGGDKSKDVTLQNEDVLFIPAVGPQVAISGSVNSEAIYEAKPGESLDALLRYAGNPGVLADQSRVILNRLSNKDTIGASEVSRQQLASTPVEGGDIVQVLSSGTLTRPLERQSVVVRIEGEVNKPGNYYVPANTRLEQVLAVAGGTTSRAFIYGTKLERQSVQQQQRQSYREALEQFELTLTSAPLTSDTTTDAGVRAQQLAAAQAVLERLRRVEPDGRVVMNVGIADTRLPGELLLENSDRIFIPARPTTVGVFGAVQRPASFLIEGTQPVRVRDYIDRAGGALRAADRGQIFVVRASGDVISAKRGALRSYVYPGDVIFVPVRSQSSSLLSRILQFSSLVFQMGLTAATVVAVSQ</sequence>
<reference evidence="5 6" key="1">
    <citation type="submission" date="2016-10" db="EMBL/GenBank/DDBJ databases">
        <authorList>
            <person name="de Groot N.N."/>
        </authorList>
    </citation>
    <scope>NUCLEOTIDE SEQUENCE [LARGE SCALE GENOMIC DNA]</scope>
    <source>
        <strain evidence="5 6">S5-249</strain>
    </source>
</reference>
<feature type="compositionally biased region" description="Basic and acidic residues" evidence="2">
    <location>
        <begin position="97"/>
        <end position="128"/>
    </location>
</feature>
<dbReference type="Proteomes" id="UP000198824">
    <property type="component" value="Unassembled WGS sequence"/>
</dbReference>
<dbReference type="STRING" id="1166337.SAMN05192580_0750"/>
<organism evidence="5 6">
    <name type="scientific">Sphingomonas jatrophae</name>
    <dbReference type="NCBI Taxonomy" id="1166337"/>
    <lineage>
        <taxon>Bacteria</taxon>
        <taxon>Pseudomonadati</taxon>
        <taxon>Pseudomonadota</taxon>
        <taxon>Alphaproteobacteria</taxon>
        <taxon>Sphingomonadales</taxon>
        <taxon>Sphingomonadaceae</taxon>
        <taxon>Sphingomonas</taxon>
    </lineage>
</organism>
<proteinExistence type="predicted"/>
<gene>
    <name evidence="5" type="ORF">SAMN05192580_0750</name>
</gene>
<accession>A0A1I6JT52</accession>
<feature type="region of interest" description="Disordered" evidence="2">
    <location>
        <begin position="94"/>
        <end position="146"/>
    </location>
</feature>
<feature type="domain" description="Soluble ligand binding" evidence="4">
    <location>
        <begin position="571"/>
        <end position="622"/>
    </location>
</feature>
<dbReference type="AlphaFoldDB" id="A0A1I6JT52"/>
<evidence type="ECO:0000256" key="1">
    <source>
        <dbReference type="ARBA" id="ARBA00022729"/>
    </source>
</evidence>
<dbReference type="InterPro" id="IPR049712">
    <property type="entry name" value="Poly_export"/>
</dbReference>
<dbReference type="InterPro" id="IPR019554">
    <property type="entry name" value="Soluble_ligand-bd"/>
</dbReference>
<dbReference type="Gene3D" id="3.10.560.10">
    <property type="entry name" value="Outer membrane lipoprotein wza domain like"/>
    <property type="match status" value="3"/>
</dbReference>
<evidence type="ECO:0000259" key="3">
    <source>
        <dbReference type="Pfam" id="PF02563"/>
    </source>
</evidence>
<keyword evidence="6" id="KW-1185">Reference proteome</keyword>
<dbReference type="EMBL" id="FOZG01000001">
    <property type="protein sequence ID" value="SFR81720.1"/>
    <property type="molecule type" value="Genomic_DNA"/>
</dbReference>
<evidence type="ECO:0000313" key="5">
    <source>
        <dbReference type="EMBL" id="SFR81720.1"/>
    </source>
</evidence>
<dbReference type="Pfam" id="PF02563">
    <property type="entry name" value="Poly_export"/>
    <property type="match status" value="1"/>
</dbReference>
<feature type="domain" description="Soluble ligand binding" evidence="4">
    <location>
        <begin position="345"/>
        <end position="389"/>
    </location>
</feature>
<feature type="domain" description="Soluble ligand binding" evidence="4">
    <location>
        <begin position="261"/>
        <end position="307"/>
    </location>
</feature>
<protein>
    <submittedName>
        <fullName evidence="5">Protein involved in polysaccharide export, contains SLBB domain of the beta-grasp fold</fullName>
    </submittedName>
</protein>
<evidence type="ECO:0000313" key="6">
    <source>
        <dbReference type="Proteomes" id="UP000198824"/>
    </source>
</evidence>